<comment type="caution">
    <text evidence="13">The sequence shown here is derived from an EMBL/GenBank/DDBJ whole genome shotgun (WGS) entry which is preliminary data.</text>
</comment>
<evidence type="ECO:0000256" key="5">
    <source>
        <dbReference type="ARBA" id="ARBA00022481"/>
    </source>
</evidence>
<dbReference type="InterPro" id="IPR045584">
    <property type="entry name" value="Pilin-like"/>
</dbReference>
<dbReference type="InterPro" id="IPR000983">
    <property type="entry name" value="Bac_GSPG_pilin"/>
</dbReference>
<comment type="subcellular location">
    <subcellularLocation>
        <location evidence="1">Cell inner membrane</location>
        <topology evidence="1">Single-pass membrane protein</topology>
    </subcellularLocation>
</comment>
<dbReference type="Pfam" id="PF08334">
    <property type="entry name" value="T2SSG"/>
    <property type="match status" value="1"/>
</dbReference>
<evidence type="ECO:0000256" key="6">
    <source>
        <dbReference type="ARBA" id="ARBA00022519"/>
    </source>
</evidence>
<feature type="domain" description="Type II secretion system protein GspG C-terminal" evidence="12">
    <location>
        <begin position="49"/>
        <end position="154"/>
    </location>
</feature>
<dbReference type="GO" id="GO:0015627">
    <property type="term" value="C:type II protein secretion system complex"/>
    <property type="evidence" value="ECO:0007669"/>
    <property type="project" value="InterPro"/>
</dbReference>
<evidence type="ECO:0000256" key="2">
    <source>
        <dbReference type="ARBA" id="ARBA00009984"/>
    </source>
</evidence>
<dbReference type="RefSeq" id="WP_143903535.1">
    <property type="nucleotide sequence ID" value="NZ_VJOL01000044.1"/>
</dbReference>
<evidence type="ECO:0000256" key="9">
    <source>
        <dbReference type="ARBA" id="ARBA00023136"/>
    </source>
</evidence>
<name>A0A554WYB5_9BURK</name>
<dbReference type="GO" id="GO:0015628">
    <property type="term" value="P:protein secretion by the type II secretion system"/>
    <property type="evidence" value="ECO:0007669"/>
    <property type="project" value="InterPro"/>
</dbReference>
<evidence type="ECO:0000313" key="14">
    <source>
        <dbReference type="Proteomes" id="UP000318542"/>
    </source>
</evidence>
<dbReference type="Pfam" id="PF07963">
    <property type="entry name" value="N_methyl"/>
    <property type="match status" value="1"/>
</dbReference>
<evidence type="ECO:0000256" key="7">
    <source>
        <dbReference type="ARBA" id="ARBA00022692"/>
    </source>
</evidence>
<keyword evidence="7 11" id="KW-0812">Transmembrane</keyword>
<dbReference type="OrthoDB" id="9795612at2"/>
<dbReference type="NCBIfam" id="TIGR01710">
    <property type="entry name" value="typeII_sec_gspG"/>
    <property type="match status" value="1"/>
</dbReference>
<keyword evidence="5" id="KW-0488">Methylation</keyword>
<evidence type="ECO:0000259" key="12">
    <source>
        <dbReference type="Pfam" id="PF08334"/>
    </source>
</evidence>
<dbReference type="InterPro" id="IPR010054">
    <property type="entry name" value="Type2_sec_GspG"/>
</dbReference>
<dbReference type="PROSITE" id="PS00409">
    <property type="entry name" value="PROKAR_NTER_METHYL"/>
    <property type="match status" value="1"/>
</dbReference>
<proteinExistence type="inferred from homology"/>
<dbReference type="InterPro" id="IPR013545">
    <property type="entry name" value="T2SS_protein-GspG_C"/>
</dbReference>
<dbReference type="Gene3D" id="3.30.700.10">
    <property type="entry name" value="Glycoprotein, Type 4 Pilin"/>
    <property type="match status" value="1"/>
</dbReference>
<keyword evidence="4" id="KW-1003">Cell membrane</keyword>
<evidence type="ECO:0000256" key="10">
    <source>
        <dbReference type="SAM" id="MobiDB-lite"/>
    </source>
</evidence>
<keyword evidence="14" id="KW-1185">Reference proteome</keyword>
<evidence type="ECO:0000313" key="13">
    <source>
        <dbReference type="EMBL" id="TSE28561.1"/>
    </source>
</evidence>
<dbReference type="PRINTS" id="PR00813">
    <property type="entry name" value="BCTERIALGSPG"/>
</dbReference>
<dbReference type="InterPro" id="IPR012902">
    <property type="entry name" value="N_methyl_site"/>
</dbReference>
<organism evidence="13 14">
    <name type="scientific">Tepidimonas thermarum</name>
    <dbReference type="NCBI Taxonomy" id="335431"/>
    <lineage>
        <taxon>Bacteria</taxon>
        <taxon>Pseudomonadati</taxon>
        <taxon>Pseudomonadota</taxon>
        <taxon>Betaproteobacteria</taxon>
        <taxon>Burkholderiales</taxon>
        <taxon>Tepidimonas</taxon>
    </lineage>
</organism>
<reference evidence="13 14" key="1">
    <citation type="submission" date="2019-07" db="EMBL/GenBank/DDBJ databases">
        <title>Tepidimonas thermarum AA-1 draft genome.</title>
        <authorList>
            <person name="Da Costa M.S."/>
            <person name="Froufe H.J.C."/>
            <person name="Egas C."/>
            <person name="Albuquerque L."/>
        </authorList>
    </citation>
    <scope>NUCLEOTIDE SEQUENCE [LARGE SCALE GENOMIC DNA]</scope>
    <source>
        <strain evidence="13 14">AA-1</strain>
    </source>
</reference>
<dbReference type="Proteomes" id="UP000318542">
    <property type="component" value="Unassembled WGS sequence"/>
</dbReference>
<evidence type="ECO:0000256" key="4">
    <source>
        <dbReference type="ARBA" id="ARBA00022475"/>
    </source>
</evidence>
<feature type="transmembrane region" description="Helical" evidence="11">
    <location>
        <begin position="32"/>
        <end position="51"/>
    </location>
</feature>
<keyword evidence="6" id="KW-0997">Cell inner membrane</keyword>
<evidence type="ECO:0000256" key="1">
    <source>
        <dbReference type="ARBA" id="ARBA00004377"/>
    </source>
</evidence>
<comment type="similarity">
    <text evidence="2">Belongs to the GSP G family.</text>
</comment>
<accession>A0A554WYB5</accession>
<evidence type="ECO:0000256" key="3">
    <source>
        <dbReference type="ARBA" id="ARBA00020042"/>
    </source>
</evidence>
<keyword evidence="9 11" id="KW-0472">Membrane</keyword>
<dbReference type="EMBL" id="VJOL01000044">
    <property type="protein sequence ID" value="TSE28561.1"/>
    <property type="molecule type" value="Genomic_DNA"/>
</dbReference>
<protein>
    <recommendedName>
        <fullName evidence="3">Type II secretion system core protein G</fullName>
    </recommendedName>
</protein>
<dbReference type="AlphaFoldDB" id="A0A554WYB5"/>
<feature type="region of interest" description="Disordered" evidence="10">
    <location>
        <begin position="134"/>
        <end position="154"/>
    </location>
</feature>
<dbReference type="SUPFAM" id="SSF54523">
    <property type="entry name" value="Pili subunits"/>
    <property type="match status" value="1"/>
</dbReference>
<keyword evidence="8 11" id="KW-1133">Transmembrane helix</keyword>
<gene>
    <name evidence="13" type="primary">xcpT_1</name>
    <name evidence="13" type="ORF">Tther_02026</name>
</gene>
<dbReference type="PANTHER" id="PTHR30093:SF45">
    <property type="entry name" value="TYPE II SECRETION SYSTEM CORE PROTEIN G"/>
    <property type="match status" value="1"/>
</dbReference>
<dbReference type="PANTHER" id="PTHR30093">
    <property type="entry name" value="GENERAL SECRETION PATHWAY PROTEIN G"/>
    <property type="match status" value="1"/>
</dbReference>
<sequence length="154" mass="16494">MNVVRTPQASVFSAARGVGARPRATGFTLVELLVVLVILTLLASLVGPRLLDQLGGAKAKTARVQIAEIEQALDLYKLDIGRYPTEAEGLRALVERPANVSGWRGPYLKKGLPLDPWNNPYQYTPVGRHGGPDIYSLGADGKPGGEGDDADIYN</sequence>
<evidence type="ECO:0000256" key="8">
    <source>
        <dbReference type="ARBA" id="ARBA00022989"/>
    </source>
</evidence>
<evidence type="ECO:0000256" key="11">
    <source>
        <dbReference type="SAM" id="Phobius"/>
    </source>
</evidence>
<dbReference type="NCBIfam" id="TIGR02532">
    <property type="entry name" value="IV_pilin_GFxxxE"/>
    <property type="match status" value="1"/>
</dbReference>
<dbReference type="GO" id="GO:0005886">
    <property type="term" value="C:plasma membrane"/>
    <property type="evidence" value="ECO:0007669"/>
    <property type="project" value="UniProtKB-SubCell"/>
</dbReference>